<dbReference type="InterPro" id="IPR050700">
    <property type="entry name" value="YIM1/Zinc_Alcohol_DH_Fams"/>
</dbReference>
<dbReference type="InterPro" id="IPR011032">
    <property type="entry name" value="GroES-like_sf"/>
</dbReference>
<dbReference type="PANTHER" id="PTHR11695:SF294">
    <property type="entry name" value="RETICULON-4-INTERACTING PROTEIN 1, MITOCHONDRIAL"/>
    <property type="match status" value="1"/>
</dbReference>
<dbReference type="EMBL" id="KV919008">
    <property type="protein sequence ID" value="OSX73259.1"/>
    <property type="molecule type" value="Genomic_DNA"/>
</dbReference>
<dbReference type="Gene3D" id="3.40.50.720">
    <property type="entry name" value="NAD(P)-binding Rossmann-like Domain"/>
    <property type="match status" value="1"/>
</dbReference>
<dbReference type="Proteomes" id="UP000218209">
    <property type="component" value="Unassembled WGS sequence"/>
</dbReference>
<proteinExistence type="predicted"/>
<accession>A0A1X6NX86</accession>
<gene>
    <name evidence="2" type="ORF">BU14_0364s0013</name>
</gene>
<evidence type="ECO:0000313" key="3">
    <source>
        <dbReference type="Proteomes" id="UP000218209"/>
    </source>
</evidence>
<dbReference type="GO" id="GO:0005739">
    <property type="term" value="C:mitochondrion"/>
    <property type="evidence" value="ECO:0007669"/>
    <property type="project" value="TreeGrafter"/>
</dbReference>
<feature type="domain" description="Enoyl reductase (ER)" evidence="1">
    <location>
        <begin position="5"/>
        <end position="281"/>
    </location>
</feature>
<dbReference type="Gene3D" id="3.90.180.10">
    <property type="entry name" value="Medium-chain alcohol dehydrogenases, catalytic domain"/>
    <property type="match status" value="1"/>
</dbReference>
<name>A0A1X6NX86_PORUM</name>
<dbReference type="PANTHER" id="PTHR11695">
    <property type="entry name" value="ALCOHOL DEHYDROGENASE RELATED"/>
    <property type="match status" value="1"/>
</dbReference>
<evidence type="ECO:0000313" key="2">
    <source>
        <dbReference type="EMBL" id="OSX73259.1"/>
    </source>
</evidence>
<dbReference type="SMART" id="SM00829">
    <property type="entry name" value="PKS_ER"/>
    <property type="match status" value="1"/>
</dbReference>
<organism evidence="2 3">
    <name type="scientific">Porphyra umbilicalis</name>
    <name type="common">Purple laver</name>
    <name type="synonym">Red alga</name>
    <dbReference type="NCBI Taxonomy" id="2786"/>
    <lineage>
        <taxon>Eukaryota</taxon>
        <taxon>Rhodophyta</taxon>
        <taxon>Bangiophyceae</taxon>
        <taxon>Bangiales</taxon>
        <taxon>Bangiaceae</taxon>
        <taxon>Porphyra</taxon>
    </lineage>
</organism>
<dbReference type="InterPro" id="IPR020843">
    <property type="entry name" value="ER"/>
</dbReference>
<dbReference type="SUPFAM" id="SSF51735">
    <property type="entry name" value="NAD(P)-binding Rossmann-fold domains"/>
    <property type="match status" value="1"/>
</dbReference>
<keyword evidence="3" id="KW-1185">Reference proteome</keyword>
<evidence type="ECO:0000259" key="1">
    <source>
        <dbReference type="SMART" id="SM00829"/>
    </source>
</evidence>
<dbReference type="Pfam" id="PF13602">
    <property type="entry name" value="ADH_zinc_N_2"/>
    <property type="match status" value="1"/>
</dbReference>
<dbReference type="InterPro" id="IPR036291">
    <property type="entry name" value="NAD(P)-bd_dom_sf"/>
</dbReference>
<sequence length="288" mass="28290">MDVAGVVTATSAVAVAGEPPPFPVGTRVFGCIPGGALADAVAARASLLAPIPDGVSYVDAAATPLACLTVLQCLRRLQGHVGAGPDRIIPSLLVTAGAGGTGSFAVQLAKRVLRVPRVVTTVSGAKVAVATALGADEVIDYQTTPVRGALTGAHRVAAALDAVGSTISLLPTVTPGGAVVSIGGPLQAGELGPWLPAGVPLYLRVALALLCAPVAVAAAVAGVAWSSLLLESKGSELAQVAAWLADGSVVPLIDSVHDGLDGVHEAYGVLMAGHATGKVVVRVVAEGG</sequence>
<dbReference type="AlphaFoldDB" id="A0A1X6NX86"/>
<dbReference type="SUPFAM" id="SSF50129">
    <property type="entry name" value="GroES-like"/>
    <property type="match status" value="1"/>
</dbReference>
<dbReference type="OrthoDB" id="3509362at2759"/>
<reference evidence="2 3" key="1">
    <citation type="submission" date="2017-03" db="EMBL/GenBank/DDBJ databases">
        <title>WGS assembly of Porphyra umbilicalis.</title>
        <authorList>
            <person name="Brawley S.H."/>
            <person name="Blouin N.A."/>
            <person name="Ficko-Blean E."/>
            <person name="Wheeler G.L."/>
            <person name="Lohr M."/>
            <person name="Goodson H.V."/>
            <person name="Jenkins J.W."/>
            <person name="Blaby-Haas C.E."/>
            <person name="Helliwell K.E."/>
            <person name="Chan C."/>
            <person name="Marriage T."/>
            <person name="Bhattacharya D."/>
            <person name="Klein A.S."/>
            <person name="Badis Y."/>
            <person name="Brodie J."/>
            <person name="Cao Y."/>
            <person name="Collen J."/>
            <person name="Dittami S.M."/>
            <person name="Gachon C.M."/>
            <person name="Green B.R."/>
            <person name="Karpowicz S."/>
            <person name="Kim J.W."/>
            <person name="Kudahl U."/>
            <person name="Lin S."/>
            <person name="Michel G."/>
            <person name="Mittag M."/>
            <person name="Olson B.J."/>
            <person name="Pangilinan J."/>
            <person name="Peng Y."/>
            <person name="Qiu H."/>
            <person name="Shu S."/>
            <person name="Singer J.T."/>
            <person name="Smith A.G."/>
            <person name="Sprecher B.N."/>
            <person name="Wagner V."/>
            <person name="Wang W."/>
            <person name="Wang Z.-Y."/>
            <person name="Yan J."/>
            <person name="Yarish C."/>
            <person name="Zoeuner-Riek S."/>
            <person name="Zhuang Y."/>
            <person name="Zou Y."/>
            <person name="Lindquist E.A."/>
            <person name="Grimwood J."/>
            <person name="Barry K."/>
            <person name="Rokhsar D.S."/>
            <person name="Schmutz J."/>
            <person name="Stiller J.W."/>
            <person name="Grossman A.R."/>
            <person name="Prochnik S.E."/>
        </authorList>
    </citation>
    <scope>NUCLEOTIDE SEQUENCE [LARGE SCALE GENOMIC DNA]</scope>
    <source>
        <strain evidence="2">4086291</strain>
    </source>
</reference>
<dbReference type="GO" id="GO:0016491">
    <property type="term" value="F:oxidoreductase activity"/>
    <property type="evidence" value="ECO:0007669"/>
    <property type="project" value="InterPro"/>
</dbReference>
<protein>
    <recommendedName>
        <fullName evidence="1">Enoyl reductase (ER) domain-containing protein</fullName>
    </recommendedName>
</protein>